<keyword evidence="9" id="KW-1185">Reference proteome</keyword>
<dbReference type="RefSeq" id="WP_080843039.1">
    <property type="nucleotide sequence ID" value="NZ_LT009724.1"/>
</dbReference>
<keyword evidence="4" id="KW-0406">Ion transport</keyword>
<evidence type="ECO:0000313" key="9">
    <source>
        <dbReference type="Proteomes" id="UP000191988"/>
    </source>
</evidence>
<accession>A0A1S7RZR2</accession>
<evidence type="ECO:0000256" key="6">
    <source>
        <dbReference type="SAM" id="SignalP"/>
    </source>
</evidence>
<evidence type="ECO:0000259" key="7">
    <source>
        <dbReference type="PROSITE" id="PS50983"/>
    </source>
</evidence>
<dbReference type="Pfam" id="PF01497">
    <property type="entry name" value="Peripla_BP_2"/>
    <property type="match status" value="1"/>
</dbReference>
<evidence type="ECO:0000313" key="8">
    <source>
        <dbReference type="EMBL" id="CUX60301.1"/>
    </source>
</evidence>
<evidence type="ECO:0000256" key="4">
    <source>
        <dbReference type="ARBA" id="ARBA00022496"/>
    </source>
</evidence>
<feature type="domain" description="Fe/B12 periplasmic-binding" evidence="7">
    <location>
        <begin position="51"/>
        <end position="328"/>
    </location>
</feature>
<dbReference type="PANTHER" id="PTHR30532:SF24">
    <property type="entry name" value="FERRIC ENTEROBACTIN-BINDING PERIPLASMIC PROTEIN FEPB"/>
    <property type="match status" value="1"/>
</dbReference>
<dbReference type="STRING" id="1183432.AGR3A_Lc160170"/>
<name>A0A1S7RZR2_9HYPH</name>
<dbReference type="PANTHER" id="PTHR30532">
    <property type="entry name" value="IRON III DICITRATE-BINDING PERIPLASMIC PROTEIN"/>
    <property type="match status" value="1"/>
</dbReference>
<dbReference type="SUPFAM" id="SSF53807">
    <property type="entry name" value="Helical backbone' metal receptor"/>
    <property type="match status" value="1"/>
</dbReference>
<evidence type="ECO:0000256" key="3">
    <source>
        <dbReference type="ARBA" id="ARBA00022448"/>
    </source>
</evidence>
<dbReference type="PROSITE" id="PS50983">
    <property type="entry name" value="FE_B12_PBP"/>
    <property type="match status" value="1"/>
</dbReference>
<dbReference type="InterPro" id="IPR051313">
    <property type="entry name" value="Bact_iron-sidero_bind"/>
</dbReference>
<comment type="similarity">
    <text evidence="2">Belongs to the bacterial solute-binding protein 8 family.</text>
</comment>
<dbReference type="InterPro" id="IPR002491">
    <property type="entry name" value="ABC_transptr_periplasmic_BD"/>
</dbReference>
<keyword evidence="3" id="KW-0813">Transport</keyword>
<proteinExistence type="inferred from homology"/>
<reference evidence="9" key="1">
    <citation type="submission" date="2016-01" db="EMBL/GenBank/DDBJ databases">
        <authorList>
            <person name="Regsiter A."/>
            <person name="william w."/>
        </authorList>
    </citation>
    <scope>NUCLEOTIDE SEQUENCE [LARGE SCALE GENOMIC DNA]</scope>
    <source>
        <strain evidence="9">CFBP 6623</strain>
    </source>
</reference>
<dbReference type="GO" id="GO:1901678">
    <property type="term" value="P:iron coordination entity transport"/>
    <property type="evidence" value="ECO:0007669"/>
    <property type="project" value="UniProtKB-ARBA"/>
</dbReference>
<keyword evidence="4" id="KW-0410">Iron transport</keyword>
<dbReference type="CDD" id="cd01146">
    <property type="entry name" value="FhuD"/>
    <property type="match status" value="1"/>
</dbReference>
<dbReference type="Proteomes" id="UP000191988">
    <property type="component" value="Unassembled WGS sequence"/>
</dbReference>
<evidence type="ECO:0000256" key="5">
    <source>
        <dbReference type="ARBA" id="ARBA00022729"/>
    </source>
</evidence>
<gene>
    <name evidence="8" type="ORF">AGR3A_Lc160170</name>
</gene>
<dbReference type="AlphaFoldDB" id="A0A1S7RZR2"/>
<dbReference type="Gene3D" id="3.40.50.1980">
    <property type="entry name" value="Nitrogenase molybdenum iron protein domain"/>
    <property type="match status" value="2"/>
</dbReference>
<comment type="subcellular location">
    <subcellularLocation>
        <location evidence="1">Cell envelope</location>
    </subcellularLocation>
</comment>
<feature type="chain" id="PRO_5010588229" evidence="6">
    <location>
        <begin position="26"/>
        <end position="336"/>
    </location>
</feature>
<feature type="signal peptide" evidence="6">
    <location>
        <begin position="1"/>
        <end position="25"/>
    </location>
</feature>
<keyword evidence="5 6" id="KW-0732">Signal</keyword>
<keyword evidence="4" id="KW-0408">Iron</keyword>
<sequence length="336" mass="35554">MLRLFSGLVPAVLLFLSIIVPTAAAADETTSYPIVIKHAFGTTTIAGKPKRVATVAWANHEVPLALGVVPVGFAAANFGDDDGDGLLPWVAKRLAELRADKPVLFDEGDGIDFEAVAATQPDVILAAYSGLSQSDYDTLSQIAPVVAYPVSPWATDWRDMIRLNSAGLGMVAEGEALIKRIETEIAEVVAGHPQLKGKSAMFVTHLDATNLSVVNFYTANDSRVKFFADLGLASPKSVVEATKPGQFAAGVSAERVDAFDDVDIVVTYGSKPLLNAMRADPLLARMPAVSHDAIVMLGRDPLGTASNPTPLSISWVLKDYADLLAKAAEKSTGKPQ</sequence>
<evidence type="ECO:0000256" key="1">
    <source>
        <dbReference type="ARBA" id="ARBA00004196"/>
    </source>
</evidence>
<dbReference type="GO" id="GO:0030288">
    <property type="term" value="C:outer membrane-bounded periplasmic space"/>
    <property type="evidence" value="ECO:0007669"/>
    <property type="project" value="TreeGrafter"/>
</dbReference>
<evidence type="ECO:0000256" key="2">
    <source>
        <dbReference type="ARBA" id="ARBA00008814"/>
    </source>
</evidence>
<organism evidence="8 9">
    <name type="scientific">Agrobacterium tomkonis CFBP 6623</name>
    <dbReference type="NCBI Taxonomy" id="1183432"/>
    <lineage>
        <taxon>Bacteria</taxon>
        <taxon>Pseudomonadati</taxon>
        <taxon>Pseudomonadota</taxon>
        <taxon>Alphaproteobacteria</taxon>
        <taxon>Hyphomicrobiales</taxon>
        <taxon>Rhizobiaceae</taxon>
        <taxon>Rhizobium/Agrobacterium group</taxon>
        <taxon>Agrobacterium</taxon>
        <taxon>Agrobacterium tumefaciens complex</taxon>
    </lineage>
</organism>
<protein>
    <submittedName>
        <fullName evidence="8">Iron ABC transporter periplasmic solute-binding protein</fullName>
    </submittedName>
</protein>
<dbReference type="EMBL" id="FBWK01000052">
    <property type="protein sequence ID" value="CUX60301.1"/>
    <property type="molecule type" value="Genomic_DNA"/>
</dbReference>